<dbReference type="AlphaFoldDB" id="A0A2N1J9B3"/>
<dbReference type="InterPro" id="IPR001296">
    <property type="entry name" value="Glyco_trans_1"/>
</dbReference>
<evidence type="ECO:0000259" key="14">
    <source>
        <dbReference type="Pfam" id="PF15924"/>
    </source>
</evidence>
<evidence type="ECO:0000313" key="16">
    <source>
        <dbReference type="Proteomes" id="UP000232875"/>
    </source>
</evidence>
<evidence type="ECO:0000256" key="5">
    <source>
        <dbReference type="ARBA" id="ARBA00022676"/>
    </source>
</evidence>
<dbReference type="GO" id="GO:0005789">
    <property type="term" value="C:endoplasmic reticulum membrane"/>
    <property type="evidence" value="ECO:0007669"/>
    <property type="project" value="UniProtKB-SubCell"/>
</dbReference>
<keyword evidence="9 12" id="KW-1133">Transmembrane helix</keyword>
<dbReference type="RefSeq" id="XP_056063814.1">
    <property type="nucleotide sequence ID" value="XM_056207839.1"/>
</dbReference>
<dbReference type="PANTHER" id="PTHR45919">
    <property type="entry name" value="GDP-MAN:MAN(3)GLCNAC(2)-PP-DOL ALPHA-1,2-MANNOSYLTRANSFERASE"/>
    <property type="match status" value="1"/>
</dbReference>
<reference evidence="15 16" key="1">
    <citation type="submission" date="2017-10" db="EMBL/GenBank/DDBJ databases">
        <title>A novel species of cold-tolerant Malassezia isolated from bats.</title>
        <authorList>
            <person name="Lorch J.M."/>
            <person name="Palmer J.M."/>
            <person name="Vanderwolf K.J."/>
            <person name="Schmidt K.Z."/>
            <person name="Verant M.L."/>
            <person name="Weller T.J."/>
            <person name="Blehert D.S."/>
        </authorList>
    </citation>
    <scope>NUCLEOTIDE SEQUENCE [LARGE SCALE GENOMIC DNA]</scope>
    <source>
        <strain evidence="15 16">NWHC:44797-103</strain>
    </source>
</reference>
<evidence type="ECO:0000256" key="6">
    <source>
        <dbReference type="ARBA" id="ARBA00022679"/>
    </source>
</evidence>
<evidence type="ECO:0000256" key="1">
    <source>
        <dbReference type="ARBA" id="ARBA00004389"/>
    </source>
</evidence>
<comment type="pathway">
    <text evidence="2 12">Protein modification; protein glycosylation.</text>
</comment>
<dbReference type="Proteomes" id="UP000232875">
    <property type="component" value="Unassembled WGS sequence"/>
</dbReference>
<evidence type="ECO:0000256" key="3">
    <source>
        <dbReference type="ARBA" id="ARBA00012645"/>
    </source>
</evidence>
<dbReference type="InterPro" id="IPR038013">
    <property type="entry name" value="ALG11"/>
</dbReference>
<dbReference type="Pfam" id="PF15924">
    <property type="entry name" value="ALG11_N"/>
    <property type="match status" value="1"/>
</dbReference>
<evidence type="ECO:0000256" key="12">
    <source>
        <dbReference type="RuleBase" id="RU367051"/>
    </source>
</evidence>
<evidence type="ECO:0000256" key="10">
    <source>
        <dbReference type="ARBA" id="ARBA00023136"/>
    </source>
</evidence>
<sequence length="547" mass="62526">MEVVLRFGFIFSFAITFMYYISRFAWRRALRDTNKQKRARILVSLGIREPGKYMFVGFLHPYCNGGGGGERVLFEAISTLQNDANIISVVYTGDIEPLPDGVSKAEILAKCKERFGITLREDLVAFLPLRNRYLVDGSYWRYFTLLGQAFGSNRITYEALGMMVPDVFIDSVGYGFSMRAVKNFSSKIRVGTYIHYPMISSDMQRRVRSRSSGLTNSSRIADSILLSGIKSVYYLILSTFYGRALRAADCIAVNGTWTHNHVQELMRHTVPRPWTPYVPPVHIVYPPCDTEQLARLPLDSRQLCSIVSLAQFRPEKDHEMQLRVVHRLLTENAFLRRAQGDRRPLMLTMIGGCRNKEDRARVDSLQMLAKELGIERNVEWCIDAPRTLVLEKLRRASIGLSTMVDEHFGINVVEYMAAGLLTLSNASAGPLLDIAVPVDGEVTGFHAKQLETYVEQAYKLLTMPEVDAFLIRERARKHVVNTFSDQHFCSAWKTKFWDWLVPPTLLQLNEERIQEIKEERAQKALAQVQRAKEREVRRIAAEAKKQV</sequence>
<evidence type="ECO:0000313" key="15">
    <source>
        <dbReference type="EMBL" id="PKI83147.1"/>
    </source>
</evidence>
<dbReference type="UniPathway" id="UPA00378"/>
<keyword evidence="10 12" id="KW-0472">Membrane</keyword>
<evidence type="ECO:0000259" key="13">
    <source>
        <dbReference type="Pfam" id="PF00534"/>
    </source>
</evidence>
<comment type="subcellular location">
    <subcellularLocation>
        <location evidence="1">Endoplasmic reticulum membrane</location>
        <topology evidence="1">Single-pass membrane protein</topology>
    </subcellularLocation>
</comment>
<feature type="domain" description="Glycosyl transferase family 1" evidence="13">
    <location>
        <begin position="306"/>
        <end position="467"/>
    </location>
</feature>
<dbReference type="Pfam" id="PF00534">
    <property type="entry name" value="Glycos_transf_1"/>
    <property type="match status" value="1"/>
</dbReference>
<comment type="similarity">
    <text evidence="12">Belongs to the glycosyltransferase group 1 family. Glycosyltransferase 4 subfamily.</text>
</comment>
<evidence type="ECO:0000256" key="7">
    <source>
        <dbReference type="ARBA" id="ARBA00022692"/>
    </source>
</evidence>
<dbReference type="Gene3D" id="3.40.50.2000">
    <property type="entry name" value="Glycogen Phosphorylase B"/>
    <property type="match status" value="1"/>
</dbReference>
<dbReference type="PANTHER" id="PTHR45919:SF1">
    <property type="entry name" value="GDP-MAN:MAN(3)GLCNAC(2)-PP-DOL ALPHA-1,2-MANNOSYLTRANSFERASE"/>
    <property type="match status" value="1"/>
</dbReference>
<keyword evidence="16" id="KW-1185">Reference proteome</keyword>
<evidence type="ECO:0000256" key="9">
    <source>
        <dbReference type="ARBA" id="ARBA00022989"/>
    </source>
</evidence>
<evidence type="ECO:0000256" key="4">
    <source>
        <dbReference type="ARBA" id="ARBA00022018"/>
    </source>
</evidence>
<gene>
    <name evidence="15" type="primary">ALG11</name>
    <name evidence="15" type="ORF">MVES_002861</name>
</gene>
<dbReference type="OrthoDB" id="2276068at2759"/>
<evidence type="ECO:0000256" key="2">
    <source>
        <dbReference type="ARBA" id="ARBA00004922"/>
    </source>
</evidence>
<dbReference type="InterPro" id="IPR031814">
    <property type="entry name" value="ALG11_N"/>
</dbReference>
<evidence type="ECO:0000256" key="11">
    <source>
        <dbReference type="ARBA" id="ARBA00045065"/>
    </source>
</evidence>
<dbReference type="CDD" id="cd03806">
    <property type="entry name" value="GT4_ALG11-like"/>
    <property type="match status" value="1"/>
</dbReference>
<comment type="catalytic activity">
    <reaction evidence="11 12">
        <text>an alpha-D-Man-(1-&gt;3)-[alpha-D-Man-(1-&gt;6)]-beta-D-Man-(1-&gt;4)-beta-D-GlcNAc-(1-&gt;4)-alpha-D-GlcNAc-diphospho-di-trans,poly-cis-dolichol + 2 GDP-alpha-D-mannose = an alpha-D-Man-(1-&gt;2)-alpha-D-Man-(1-&gt;2)-alpha-D-Man-(1-&gt;3)-[alpha-D-Man-(1-&gt;6)]-beta-D-Man-(1-&gt;4)-beta-D-GlcNAc-(1-&gt;4)-alpha-D-GlcNAc-diphospho-di-trans,poly-cis-dolichol + 2 GDP + 2 H(+)</text>
        <dbReference type="Rhea" id="RHEA:29523"/>
        <dbReference type="Rhea" id="RHEA-COMP:19515"/>
        <dbReference type="Rhea" id="RHEA-COMP:19516"/>
        <dbReference type="ChEBI" id="CHEBI:15378"/>
        <dbReference type="ChEBI" id="CHEBI:57527"/>
        <dbReference type="ChEBI" id="CHEBI:58189"/>
        <dbReference type="ChEBI" id="CHEBI:132511"/>
        <dbReference type="ChEBI" id="CHEBI:132515"/>
        <dbReference type="EC" id="2.4.1.131"/>
    </reaction>
    <physiologicalReaction direction="left-to-right" evidence="11 12">
        <dbReference type="Rhea" id="RHEA:29524"/>
    </physiologicalReaction>
</comment>
<comment type="function">
    <text evidence="12">GDP-Man:Man(3)GlcNAc(2)-PP-Dol alpha-1,2-mannosyltransferase that operates in the biosynthetic pathway of dolichol-linked oligosaccharides, the glycan precursors employed in protein asparagine (N)-glycosylation. The assembly of dolichol-linked oligosaccharides begins on the cytosolic side of the endoplasmic reticulum membrane and finishes in its lumen. The sequential addition of sugars to dolichol pyrophosphate produces dolichol-linked oligosaccharides containing fourteen sugars, including two GlcNAcs, nine mannoses and three glucoses. Once assembled, the oligosaccharide is transferred from the lipid to nascent proteins by oligosaccharyltransferases. Catalyzes, on the cytoplasmic face of the endoplasmic reticulum, the addition of the fourth and fifth mannose residues to the dolichol-linked oligosaccharide chain, to produce Man(5)GlcNAc(2)-PP-dolichol core oligosaccharide.</text>
</comment>
<feature type="transmembrane region" description="Helical" evidence="12">
    <location>
        <begin position="6"/>
        <end position="26"/>
    </location>
</feature>
<protein>
    <recommendedName>
        <fullName evidence="4 12">GDP-Man:Man(3)GlcNAc(2)-PP-Dol alpha-1,2-mannosyltransferase</fullName>
        <ecNumber evidence="3 12">2.4.1.131</ecNumber>
    </recommendedName>
</protein>
<accession>A0A2N1J9B3</accession>
<dbReference type="EMBL" id="KZ454992">
    <property type="protein sequence ID" value="PKI83147.1"/>
    <property type="molecule type" value="Genomic_DNA"/>
</dbReference>
<evidence type="ECO:0000256" key="8">
    <source>
        <dbReference type="ARBA" id="ARBA00022824"/>
    </source>
</evidence>
<dbReference type="EC" id="2.4.1.131" evidence="3 12"/>
<name>A0A2N1J9B3_9BASI</name>
<dbReference type="SUPFAM" id="SSF53756">
    <property type="entry name" value="UDP-Glycosyltransferase/glycogen phosphorylase"/>
    <property type="match status" value="1"/>
</dbReference>
<feature type="domain" description="ALG11 mannosyltransferase N-terminal" evidence="14">
    <location>
        <begin position="55"/>
        <end position="265"/>
    </location>
</feature>
<dbReference type="STRING" id="2020962.A0A2N1J9B3"/>
<keyword evidence="6 12" id="KW-0808">Transferase</keyword>
<keyword evidence="5 12" id="KW-0328">Glycosyltransferase</keyword>
<organism evidence="15 16">
    <name type="scientific">Malassezia vespertilionis</name>
    <dbReference type="NCBI Taxonomy" id="2020962"/>
    <lineage>
        <taxon>Eukaryota</taxon>
        <taxon>Fungi</taxon>
        <taxon>Dikarya</taxon>
        <taxon>Basidiomycota</taxon>
        <taxon>Ustilaginomycotina</taxon>
        <taxon>Malasseziomycetes</taxon>
        <taxon>Malasseziales</taxon>
        <taxon>Malasseziaceae</taxon>
        <taxon>Malassezia</taxon>
    </lineage>
</organism>
<dbReference type="GO" id="GO:0004377">
    <property type="term" value="F:GDP-Man:Man(3)GlcNAc(2)-PP-Dol alpha-1,2-mannosyltransferase activity"/>
    <property type="evidence" value="ECO:0007669"/>
    <property type="project" value="UniProtKB-UniRule"/>
</dbReference>
<dbReference type="GeneID" id="80902529"/>
<keyword evidence="8 12" id="KW-0256">Endoplasmic reticulum</keyword>
<proteinExistence type="inferred from homology"/>
<dbReference type="GO" id="GO:0006487">
    <property type="term" value="P:protein N-linked glycosylation"/>
    <property type="evidence" value="ECO:0007669"/>
    <property type="project" value="TreeGrafter"/>
</dbReference>
<keyword evidence="7 12" id="KW-0812">Transmembrane</keyword>